<dbReference type="Proteomes" id="UP000268016">
    <property type="component" value="Unassembled WGS sequence"/>
</dbReference>
<gene>
    <name evidence="2" type="ORF">EAT49_17105</name>
</gene>
<feature type="region of interest" description="Disordered" evidence="1">
    <location>
        <begin position="1"/>
        <end position="26"/>
    </location>
</feature>
<proteinExistence type="predicted"/>
<evidence type="ECO:0000256" key="1">
    <source>
        <dbReference type="SAM" id="MobiDB-lite"/>
    </source>
</evidence>
<sequence length="570" mass="60355">MRRCSVSDAARGRAGSVPPSADGTATGDLVRLGGVDALVLAAVDGAEERRLALLVEPHEAGRVRKAVRGLQRTGVALYTPTGSKGGSFRLDAAPFEAITLSIMPVDLAETLLGRARAGGGLPPEDRALLAAYVTAFFRSPSRLAGGTATEDEAEGARRADVCRDLAAAGWRPPLDMLERLALADPWLRDTLLESEATGPWAEPGLTAFFVRARALERGVLPQLLEVLADLGFETLAEVALDDAASERMRKSTRGGNWGSGPFRVNGGPPRHMIFAFDAFPVPPGAATKRLHPLLDNARTLEVKFAMRDRVEAAEGLAQSFNPLHSSDHAPEALRVAEALLTSSGLEALKARVADRRKALRQATGALAAEPLAGRNLTAACLRRDGGLRRVFRPHLAHHAKDAIEAQRLLGAHPDLCPILAAGEGWIDLADPGPDFAPAGSLAAPLPLALTLRLRALLSEAARAGVVLGRWDPGQALLVDREGTALRLTGFDRPRCLGAPQDLAATLSDPATQAGLTRLTGMPATVFIGGSPLRMRLAREVLRPAVSVRDRGAAWTLRLLAALRARLPRGV</sequence>
<name>A0A3N2QS00_9RHOB</name>
<dbReference type="EMBL" id="RDRB01000010">
    <property type="protein sequence ID" value="ROT97993.1"/>
    <property type="molecule type" value="Genomic_DNA"/>
</dbReference>
<protein>
    <submittedName>
        <fullName evidence="2">Uncharacterized protein</fullName>
    </submittedName>
</protein>
<accession>A0A3N2QS00</accession>
<evidence type="ECO:0000313" key="2">
    <source>
        <dbReference type="EMBL" id="ROT97993.1"/>
    </source>
</evidence>
<comment type="caution">
    <text evidence="2">The sequence shown here is derived from an EMBL/GenBank/DDBJ whole genome shotgun (WGS) entry which is preliminary data.</text>
</comment>
<keyword evidence="3" id="KW-1185">Reference proteome</keyword>
<evidence type="ECO:0000313" key="3">
    <source>
        <dbReference type="Proteomes" id="UP000268016"/>
    </source>
</evidence>
<dbReference type="AlphaFoldDB" id="A0A3N2QS00"/>
<organism evidence="2 3">
    <name type="scientific">Histidinibacterium lentulum</name>
    <dbReference type="NCBI Taxonomy" id="2480588"/>
    <lineage>
        <taxon>Bacteria</taxon>
        <taxon>Pseudomonadati</taxon>
        <taxon>Pseudomonadota</taxon>
        <taxon>Alphaproteobacteria</taxon>
        <taxon>Rhodobacterales</taxon>
        <taxon>Paracoccaceae</taxon>
        <taxon>Histidinibacterium</taxon>
    </lineage>
</organism>
<reference evidence="2 3" key="1">
    <citation type="submission" date="2018-10" db="EMBL/GenBank/DDBJ databases">
        <title>Histidinibacterium lentulum gen. nov., sp. nov., a marine bacterium from the culture broth of Picochlorum sp. 122.</title>
        <authorList>
            <person name="Wang G."/>
        </authorList>
    </citation>
    <scope>NUCLEOTIDE SEQUENCE [LARGE SCALE GENOMIC DNA]</scope>
    <source>
        <strain evidence="2 3">B17</strain>
    </source>
</reference>